<sequence length="492" mass="49977">MTLTPLGAHLAPVDLPPPPPAADPREPPANPTRRSGTLTPQRPRSPANIASRDTSPIRPTGQLNRSPSSEVLTPPLHHPSPRPAGFSSTSSVPIHNHHLSRPSSPSSIHSSGSAIFERDIELPPVASLSLNPNPVPSHTLNHKASRLSHLSHGSALDHTVPAVLDDAVEALTAGDGLSRGFEGLEIEAPAPGATPVGMARQSSSSLPSMTGGRKVSIGPSAAALSHSQSRSPSPISVASRGSSVASPAQSPPIHAQLSAQQSLQAISTNTMGKFGGSDPAKLSPTTSVPRPVMAQRTSTGPQLPGGWAFGSGSAAPATEDKAPSPIAEVPSPALSPSAPAATAASPISSPTPPNAVPSHLTPTKTKNHRLSFISYNDLLLSVPTQVTNLGEITSGNLSPDHLPGTVSPSMSTRSPVIPTPSFGNGLPPPALGLGSGVIGGAPVGPGLEPKQSWESGSGGRVGGLGLGEGEWERQGLGKGLEQRLEEVAQNQQ</sequence>
<reference evidence="2 3" key="1">
    <citation type="journal article" date="2024" name="bioRxiv">
        <title>Comparative genomics of Cryptococcus and Kwoniella reveals pathogenesis evolution and contrasting karyotype dynamics via intercentromeric recombination or chromosome fusion.</title>
        <authorList>
            <person name="Coelho M.A."/>
            <person name="David-Palma M."/>
            <person name="Shea T."/>
            <person name="Bowers K."/>
            <person name="McGinley-Smith S."/>
            <person name="Mohammad A.W."/>
            <person name="Gnirke A."/>
            <person name="Yurkov A.M."/>
            <person name="Nowrousian M."/>
            <person name="Sun S."/>
            <person name="Cuomo C.A."/>
            <person name="Heitman J."/>
        </authorList>
    </citation>
    <scope>NUCLEOTIDE SEQUENCE [LARGE SCALE GENOMIC DNA]</scope>
    <source>
        <strain evidence="2 3">CBS 13917</strain>
    </source>
</reference>
<name>A0AAW0Z4D1_9TREE</name>
<dbReference type="GeneID" id="92178193"/>
<evidence type="ECO:0000256" key="1">
    <source>
        <dbReference type="SAM" id="MobiDB-lite"/>
    </source>
</evidence>
<feature type="compositionally biased region" description="Low complexity" evidence="1">
    <location>
        <begin position="255"/>
        <end position="265"/>
    </location>
</feature>
<feature type="region of interest" description="Disordered" evidence="1">
    <location>
        <begin position="391"/>
        <end position="419"/>
    </location>
</feature>
<organism evidence="2 3">
    <name type="scientific">Kwoniella newhampshirensis</name>
    <dbReference type="NCBI Taxonomy" id="1651941"/>
    <lineage>
        <taxon>Eukaryota</taxon>
        <taxon>Fungi</taxon>
        <taxon>Dikarya</taxon>
        <taxon>Basidiomycota</taxon>
        <taxon>Agaricomycotina</taxon>
        <taxon>Tremellomycetes</taxon>
        <taxon>Tremellales</taxon>
        <taxon>Cryptococcaceae</taxon>
        <taxon>Kwoniella</taxon>
    </lineage>
</organism>
<dbReference type="RefSeq" id="XP_066805266.1">
    <property type="nucleotide sequence ID" value="XM_066944065.1"/>
</dbReference>
<feature type="region of interest" description="Disordered" evidence="1">
    <location>
        <begin position="1"/>
        <end position="112"/>
    </location>
</feature>
<evidence type="ECO:0000313" key="3">
    <source>
        <dbReference type="Proteomes" id="UP001388673"/>
    </source>
</evidence>
<dbReference type="AlphaFoldDB" id="A0AAW0Z4D1"/>
<feature type="compositionally biased region" description="Polar residues" evidence="1">
    <location>
        <begin position="32"/>
        <end position="42"/>
    </location>
</feature>
<feature type="compositionally biased region" description="Gly residues" evidence="1">
    <location>
        <begin position="456"/>
        <end position="468"/>
    </location>
</feature>
<feature type="compositionally biased region" description="Pro residues" evidence="1">
    <location>
        <begin position="14"/>
        <end position="30"/>
    </location>
</feature>
<proteinExistence type="predicted"/>
<comment type="caution">
    <text evidence="2">The sequence shown here is derived from an EMBL/GenBank/DDBJ whole genome shotgun (WGS) entry which is preliminary data.</text>
</comment>
<feature type="compositionally biased region" description="Polar residues" evidence="1">
    <location>
        <begin position="61"/>
        <end position="71"/>
    </location>
</feature>
<dbReference type="Proteomes" id="UP001388673">
    <property type="component" value="Unassembled WGS sequence"/>
</dbReference>
<gene>
    <name evidence="2" type="ORF">IAR55_000934</name>
</gene>
<keyword evidence="3" id="KW-1185">Reference proteome</keyword>
<protein>
    <submittedName>
        <fullName evidence="2">Uncharacterized protein</fullName>
    </submittedName>
</protein>
<feature type="compositionally biased region" description="Low complexity" evidence="1">
    <location>
        <begin position="225"/>
        <end position="239"/>
    </location>
</feature>
<accession>A0AAW0Z4D1</accession>
<dbReference type="KEGG" id="kne:92178193"/>
<dbReference type="EMBL" id="JBCAWK010000002">
    <property type="protein sequence ID" value="KAK8865787.1"/>
    <property type="molecule type" value="Genomic_DNA"/>
</dbReference>
<evidence type="ECO:0000313" key="2">
    <source>
        <dbReference type="EMBL" id="KAK8865787.1"/>
    </source>
</evidence>
<feature type="region of interest" description="Disordered" evidence="1">
    <location>
        <begin position="188"/>
        <end position="363"/>
    </location>
</feature>
<feature type="region of interest" description="Disordered" evidence="1">
    <location>
        <begin position="441"/>
        <end position="478"/>
    </location>
</feature>
<feature type="compositionally biased region" description="Low complexity" evidence="1">
    <location>
        <begin position="330"/>
        <end position="348"/>
    </location>
</feature>
<feature type="compositionally biased region" description="Low complexity" evidence="1">
    <location>
        <begin position="101"/>
        <end position="112"/>
    </location>
</feature>